<dbReference type="RefSeq" id="WP_189311290.1">
    <property type="nucleotide sequence ID" value="NZ_BMQA01000007.1"/>
</dbReference>
<dbReference type="CDD" id="cd04770">
    <property type="entry name" value="HTH_HMRTR"/>
    <property type="match status" value="1"/>
</dbReference>
<evidence type="ECO:0000256" key="2">
    <source>
        <dbReference type="ARBA" id="ARBA00023125"/>
    </source>
</evidence>
<keyword evidence="2" id="KW-0238">DNA-binding</keyword>
<dbReference type="InterPro" id="IPR000551">
    <property type="entry name" value="MerR-type_HTH_dom"/>
</dbReference>
<evidence type="ECO:0000313" key="7">
    <source>
        <dbReference type="Proteomes" id="UP000657574"/>
    </source>
</evidence>
<evidence type="ECO:0000259" key="5">
    <source>
        <dbReference type="PROSITE" id="PS50937"/>
    </source>
</evidence>
<reference evidence="6" key="1">
    <citation type="journal article" date="2014" name="Int. J. Syst. Evol. Microbiol.">
        <title>Complete genome sequence of Corynebacterium casei LMG S-19264T (=DSM 44701T), isolated from a smear-ripened cheese.</title>
        <authorList>
            <consortium name="US DOE Joint Genome Institute (JGI-PGF)"/>
            <person name="Walter F."/>
            <person name="Albersmeier A."/>
            <person name="Kalinowski J."/>
            <person name="Ruckert C."/>
        </authorList>
    </citation>
    <scope>NUCLEOTIDE SEQUENCE</scope>
    <source>
        <strain evidence="6">JCM 3086</strain>
    </source>
</reference>
<keyword evidence="1" id="KW-0805">Transcription regulation</keyword>
<proteinExistence type="predicted"/>
<dbReference type="InterPro" id="IPR009061">
    <property type="entry name" value="DNA-bd_dom_put_sf"/>
</dbReference>
<reference evidence="6" key="2">
    <citation type="submission" date="2020-09" db="EMBL/GenBank/DDBJ databases">
        <authorList>
            <person name="Sun Q."/>
            <person name="Ohkuma M."/>
        </authorList>
    </citation>
    <scope>NUCLEOTIDE SEQUENCE</scope>
    <source>
        <strain evidence="6">JCM 3086</strain>
    </source>
</reference>
<dbReference type="SUPFAM" id="SSF46955">
    <property type="entry name" value="Putative DNA-binding domain"/>
    <property type="match status" value="1"/>
</dbReference>
<dbReference type="PRINTS" id="PR00040">
    <property type="entry name" value="HTHMERR"/>
</dbReference>
<dbReference type="Pfam" id="PF00376">
    <property type="entry name" value="MerR"/>
    <property type="match status" value="1"/>
</dbReference>
<dbReference type="PANTHER" id="PTHR30204">
    <property type="entry name" value="REDOX-CYCLING DRUG-SENSING TRANSCRIPTIONAL ACTIVATOR SOXR"/>
    <property type="match status" value="1"/>
</dbReference>
<feature type="coiled-coil region" evidence="4">
    <location>
        <begin position="81"/>
        <end position="108"/>
    </location>
</feature>
<dbReference type="SMART" id="SM00422">
    <property type="entry name" value="HTH_MERR"/>
    <property type="match status" value="1"/>
</dbReference>
<dbReference type="PROSITE" id="PS50937">
    <property type="entry name" value="HTH_MERR_2"/>
    <property type="match status" value="1"/>
</dbReference>
<evidence type="ECO:0000256" key="1">
    <source>
        <dbReference type="ARBA" id="ARBA00023015"/>
    </source>
</evidence>
<dbReference type="Pfam" id="PF09278">
    <property type="entry name" value="MerR-DNA-bind"/>
    <property type="match status" value="1"/>
</dbReference>
<dbReference type="GO" id="GO:0003677">
    <property type="term" value="F:DNA binding"/>
    <property type="evidence" value="ECO:0007669"/>
    <property type="project" value="UniProtKB-KW"/>
</dbReference>
<name>A0A917KHH4_9ACTN</name>
<dbReference type="Proteomes" id="UP000657574">
    <property type="component" value="Unassembled WGS sequence"/>
</dbReference>
<feature type="domain" description="HTH merR-type" evidence="5">
    <location>
        <begin position="1"/>
        <end position="69"/>
    </location>
</feature>
<protein>
    <submittedName>
        <fullName evidence="6">Heavy metal-responsive transcriptional regulator</fullName>
    </submittedName>
</protein>
<sequence>MRIGELAAASGLTAKTIRFYEQAGLLPEPPRTPGGYRDYPPQSRVRLAFVREAQSAGLTLAEIRSILALRDSGEAPCAHVADLIQQRLAGIERRLAELRATRTALRTLAERAATTDPSSCTDVDICSIIATRQTSDNEGLSASG</sequence>
<keyword evidence="4" id="KW-0175">Coiled coil</keyword>
<dbReference type="InterPro" id="IPR015358">
    <property type="entry name" value="Tscrpt_reg_MerR_DNA-bd"/>
</dbReference>
<dbReference type="AlphaFoldDB" id="A0A917KHH4"/>
<dbReference type="EMBL" id="BMQA01000007">
    <property type="protein sequence ID" value="GGJ14190.1"/>
    <property type="molecule type" value="Genomic_DNA"/>
</dbReference>
<comment type="caution">
    <text evidence="6">The sequence shown here is derived from an EMBL/GenBank/DDBJ whole genome shotgun (WGS) entry which is preliminary data.</text>
</comment>
<gene>
    <name evidence="6" type="ORF">GCM10010121_025970</name>
</gene>
<evidence type="ECO:0000256" key="3">
    <source>
        <dbReference type="ARBA" id="ARBA00023163"/>
    </source>
</evidence>
<accession>A0A917KHH4</accession>
<evidence type="ECO:0000313" key="6">
    <source>
        <dbReference type="EMBL" id="GGJ14190.1"/>
    </source>
</evidence>
<dbReference type="PROSITE" id="PS00552">
    <property type="entry name" value="HTH_MERR_1"/>
    <property type="match status" value="1"/>
</dbReference>
<organism evidence="6 7">
    <name type="scientific">Streptomyces brasiliensis</name>
    <dbReference type="NCBI Taxonomy" id="1954"/>
    <lineage>
        <taxon>Bacteria</taxon>
        <taxon>Bacillati</taxon>
        <taxon>Actinomycetota</taxon>
        <taxon>Actinomycetes</taxon>
        <taxon>Kitasatosporales</taxon>
        <taxon>Streptomycetaceae</taxon>
        <taxon>Streptomyces</taxon>
    </lineage>
</organism>
<keyword evidence="3" id="KW-0804">Transcription</keyword>
<dbReference type="PANTHER" id="PTHR30204:SF94">
    <property type="entry name" value="HEAVY METAL-DEPENDENT TRANSCRIPTIONAL REGULATOR HI_0293-RELATED"/>
    <property type="match status" value="1"/>
</dbReference>
<dbReference type="GO" id="GO:0003700">
    <property type="term" value="F:DNA-binding transcription factor activity"/>
    <property type="evidence" value="ECO:0007669"/>
    <property type="project" value="InterPro"/>
</dbReference>
<evidence type="ECO:0000256" key="4">
    <source>
        <dbReference type="SAM" id="Coils"/>
    </source>
</evidence>
<dbReference type="InterPro" id="IPR047057">
    <property type="entry name" value="MerR_fam"/>
</dbReference>
<dbReference type="Gene3D" id="1.10.1660.10">
    <property type="match status" value="1"/>
</dbReference>
<keyword evidence="7" id="KW-1185">Reference proteome</keyword>